<proteinExistence type="predicted"/>
<evidence type="ECO:0008006" key="5">
    <source>
        <dbReference type="Google" id="ProtNLM"/>
    </source>
</evidence>
<dbReference type="PROSITE" id="PS51257">
    <property type="entry name" value="PROKAR_LIPOPROTEIN"/>
    <property type="match status" value="1"/>
</dbReference>
<evidence type="ECO:0000313" key="3">
    <source>
        <dbReference type="EMBL" id="SDG88869.1"/>
    </source>
</evidence>
<name>A0A1G7XXG5_9GAMM</name>
<keyword evidence="2" id="KW-0732">Signal</keyword>
<feature type="region of interest" description="Disordered" evidence="1">
    <location>
        <begin position="47"/>
        <end position="91"/>
    </location>
</feature>
<feature type="chain" id="PRO_5011792812" description="Lipoprotein" evidence="2">
    <location>
        <begin position="24"/>
        <end position="91"/>
    </location>
</feature>
<feature type="signal peptide" evidence="2">
    <location>
        <begin position="1"/>
        <end position="23"/>
    </location>
</feature>
<evidence type="ECO:0000256" key="1">
    <source>
        <dbReference type="SAM" id="MobiDB-lite"/>
    </source>
</evidence>
<reference evidence="3 4" key="1">
    <citation type="submission" date="2016-10" db="EMBL/GenBank/DDBJ databases">
        <authorList>
            <person name="de Groot N.N."/>
        </authorList>
    </citation>
    <scope>NUCLEOTIDE SEQUENCE [LARGE SCALE GENOMIC DNA]</scope>
    <source>
        <strain evidence="3 4">LMG 18387</strain>
    </source>
</reference>
<protein>
    <recommendedName>
        <fullName evidence="5">Lipoprotein</fullName>
    </recommendedName>
</protein>
<organism evidence="3 4">
    <name type="scientific">Phytopseudomonas flavescens</name>
    <dbReference type="NCBI Taxonomy" id="29435"/>
    <lineage>
        <taxon>Bacteria</taxon>
        <taxon>Pseudomonadati</taxon>
        <taxon>Pseudomonadota</taxon>
        <taxon>Gammaproteobacteria</taxon>
        <taxon>Pseudomonadales</taxon>
        <taxon>Pseudomonadaceae</taxon>
        <taxon>Phytopseudomonas</taxon>
    </lineage>
</organism>
<dbReference type="EMBL" id="FNDG01000001">
    <property type="protein sequence ID" value="SDG88869.1"/>
    <property type="molecule type" value="Genomic_DNA"/>
</dbReference>
<gene>
    <name evidence="3" type="ORF">SAMN05216588_101319</name>
</gene>
<feature type="compositionally biased region" description="Basic and acidic residues" evidence="1">
    <location>
        <begin position="80"/>
        <end position="91"/>
    </location>
</feature>
<evidence type="ECO:0000256" key="2">
    <source>
        <dbReference type="SAM" id="SignalP"/>
    </source>
</evidence>
<accession>A0A1G7XXG5</accession>
<dbReference type="Proteomes" id="UP000198606">
    <property type="component" value="Unassembled WGS sequence"/>
</dbReference>
<dbReference type="AlphaFoldDB" id="A0A1G7XXG5"/>
<evidence type="ECO:0000313" key="4">
    <source>
        <dbReference type="Proteomes" id="UP000198606"/>
    </source>
</evidence>
<sequence length="91" mass="9670">MKSAMKYLAIGALGVIVLSGCDAAQDAANKAVEEAKESATQIAKDAFSDSAKQLSEQIDDAQESTRSWIDGESDEDEKSTDEADAARRDEA</sequence>